<dbReference type="Proteomes" id="UP000034877">
    <property type="component" value="Unassembled WGS sequence"/>
</dbReference>
<gene>
    <name evidence="1" type="ORF">UY22_C0014G0009</name>
</gene>
<comment type="caution">
    <text evidence="1">The sequence shown here is derived from an EMBL/GenBank/DDBJ whole genome shotgun (WGS) entry which is preliminary data.</text>
</comment>
<dbReference type="EMBL" id="LCPE01000014">
    <property type="protein sequence ID" value="KKU94388.1"/>
    <property type="molecule type" value="Genomic_DNA"/>
</dbReference>
<reference evidence="1 2" key="1">
    <citation type="journal article" date="2015" name="Nature">
        <title>rRNA introns, odd ribosomes, and small enigmatic genomes across a large radiation of phyla.</title>
        <authorList>
            <person name="Brown C.T."/>
            <person name="Hug L.A."/>
            <person name="Thomas B.C."/>
            <person name="Sharon I."/>
            <person name="Castelle C.J."/>
            <person name="Singh A."/>
            <person name="Wilkins M.J."/>
            <person name="Williams K.H."/>
            <person name="Banfield J.F."/>
        </authorList>
    </citation>
    <scope>NUCLEOTIDE SEQUENCE [LARGE SCALE GENOMIC DNA]</scope>
</reference>
<organism evidence="1 2">
    <name type="scientific">Candidatus Amesbacteria bacterium GW2011_GWC1_48_10</name>
    <dbReference type="NCBI Taxonomy" id="1618365"/>
    <lineage>
        <taxon>Bacteria</taxon>
        <taxon>Candidatus Amesiibacteriota</taxon>
    </lineage>
</organism>
<accession>A0A0G1WVJ0</accession>
<protein>
    <submittedName>
        <fullName evidence="1">Uncharacterized protein</fullName>
    </submittedName>
</protein>
<sequence>MVGLGIYPGRVQSLGLFLWVRMESNHGPLSYQESVLPLNYAPNFPISEELGALPQNFLYPLSDYIGFVIRKAFYHINFGELISLTSLDRSYYSRVARGVIELSAQMRELYRRWEFEARLGE</sequence>
<dbReference type="AlphaFoldDB" id="A0A0G1WVJ0"/>
<proteinExistence type="predicted"/>
<name>A0A0G1WVJ0_9BACT</name>
<evidence type="ECO:0000313" key="2">
    <source>
        <dbReference type="Proteomes" id="UP000034877"/>
    </source>
</evidence>
<evidence type="ECO:0000313" key="1">
    <source>
        <dbReference type="EMBL" id="KKU94388.1"/>
    </source>
</evidence>